<sequence>MSHAHSAVRSAIIIGGGISGPVAATALHRAGIEARVYEAYPGPAYGIGSVLALAPNGVAALDIIGAADAVREIAVPFSHQAMAVGKKIIPMPGLRGVEPLQLVERPDLHRVLHDAAVAAGVPFEYNKRLVAVDEHEHGVTAHFADGSSSTADVLVGADGIRSTVRTLVDPQAPGPTFLRMLGFGANVDCEVDCPPETMVFAFGKRAYYLYWALPDGRIGWGANLPYEQYLSLTEARSIPARDWVRILRETYADDDPGRQLAEATTSENLMTAGALHIMPPVPHWYRGRLALTGDAVHAPSNTSGQGASMAIESAIELARCLRDIPDPAVAFATYEAMRRPRVEGVAARVAKINNAKAAGPIARRAMQLVMPVMFKAMDPEKTLGHEQRFRIPWDEPVRPVTVPVG</sequence>
<keyword evidence="5" id="KW-1185">Reference proteome</keyword>
<protein>
    <submittedName>
        <fullName evidence="4">FAD-dependent monooxygenase</fullName>
    </submittedName>
</protein>
<keyword evidence="1" id="KW-0560">Oxidoreductase</keyword>
<dbReference type="AlphaFoldDB" id="A0A7D6V8X3"/>
<dbReference type="Pfam" id="PF01494">
    <property type="entry name" value="FAD_binding_3"/>
    <property type="match status" value="1"/>
</dbReference>
<reference evidence="4 5" key="1">
    <citation type="submission" date="2020-07" db="EMBL/GenBank/DDBJ databases">
        <authorList>
            <person name="Zhuang K."/>
            <person name="Ran Y."/>
        </authorList>
    </citation>
    <scope>NUCLEOTIDE SEQUENCE [LARGE SCALE GENOMIC DNA]</scope>
    <source>
        <strain evidence="4 5">WCH-YHL-001</strain>
    </source>
</reference>
<evidence type="ECO:0000256" key="2">
    <source>
        <dbReference type="ARBA" id="ARBA00023033"/>
    </source>
</evidence>
<feature type="domain" description="FAD-binding" evidence="3">
    <location>
        <begin position="11"/>
        <end position="347"/>
    </location>
</feature>
<keyword evidence="2 4" id="KW-0503">Monooxygenase</keyword>
<proteinExistence type="predicted"/>
<dbReference type="GO" id="GO:0071949">
    <property type="term" value="F:FAD binding"/>
    <property type="evidence" value="ECO:0007669"/>
    <property type="project" value="InterPro"/>
</dbReference>
<evidence type="ECO:0000313" key="4">
    <source>
        <dbReference type="EMBL" id="QLY30632.1"/>
    </source>
</evidence>
<dbReference type="PANTHER" id="PTHR13789:SF309">
    <property type="entry name" value="PUTATIVE (AFU_ORTHOLOGUE AFUA_6G14510)-RELATED"/>
    <property type="match status" value="1"/>
</dbReference>
<evidence type="ECO:0000256" key="1">
    <source>
        <dbReference type="ARBA" id="ARBA00023002"/>
    </source>
</evidence>
<dbReference type="InterPro" id="IPR050493">
    <property type="entry name" value="FAD-dep_Monooxygenase_BioMet"/>
</dbReference>
<dbReference type="Gene3D" id="3.50.50.60">
    <property type="entry name" value="FAD/NAD(P)-binding domain"/>
    <property type="match status" value="1"/>
</dbReference>
<dbReference type="PRINTS" id="PR00420">
    <property type="entry name" value="RNGMNOXGNASE"/>
</dbReference>
<dbReference type="KEGG" id="nhu:H0264_36945"/>
<gene>
    <name evidence="4" type="ORF">H0264_36945</name>
</gene>
<dbReference type="InterPro" id="IPR002938">
    <property type="entry name" value="FAD-bd"/>
</dbReference>
<dbReference type="Proteomes" id="UP000515512">
    <property type="component" value="Chromosome"/>
</dbReference>
<evidence type="ECO:0000313" key="5">
    <source>
        <dbReference type="Proteomes" id="UP000515512"/>
    </source>
</evidence>
<dbReference type="InterPro" id="IPR036188">
    <property type="entry name" value="FAD/NAD-bd_sf"/>
</dbReference>
<organism evidence="4 5">
    <name type="scientific">Nocardia huaxiensis</name>
    <dbReference type="NCBI Taxonomy" id="2755382"/>
    <lineage>
        <taxon>Bacteria</taxon>
        <taxon>Bacillati</taxon>
        <taxon>Actinomycetota</taxon>
        <taxon>Actinomycetes</taxon>
        <taxon>Mycobacteriales</taxon>
        <taxon>Nocardiaceae</taxon>
        <taxon>Nocardia</taxon>
    </lineage>
</organism>
<name>A0A7D6V8X3_9NOCA</name>
<dbReference type="GO" id="GO:0004497">
    <property type="term" value="F:monooxygenase activity"/>
    <property type="evidence" value="ECO:0007669"/>
    <property type="project" value="UniProtKB-KW"/>
</dbReference>
<dbReference type="SUPFAM" id="SSF51905">
    <property type="entry name" value="FAD/NAD(P)-binding domain"/>
    <property type="match status" value="1"/>
</dbReference>
<evidence type="ECO:0000259" key="3">
    <source>
        <dbReference type="Pfam" id="PF01494"/>
    </source>
</evidence>
<dbReference type="PANTHER" id="PTHR13789">
    <property type="entry name" value="MONOOXYGENASE"/>
    <property type="match status" value="1"/>
</dbReference>
<dbReference type="RefSeq" id="WP_181581830.1">
    <property type="nucleotide sequence ID" value="NZ_CP059399.1"/>
</dbReference>
<accession>A0A7D6V8X3</accession>
<dbReference type="EMBL" id="CP059399">
    <property type="protein sequence ID" value="QLY30632.1"/>
    <property type="molecule type" value="Genomic_DNA"/>
</dbReference>